<evidence type="ECO:0000313" key="2">
    <source>
        <dbReference type="Proteomes" id="UP001060085"/>
    </source>
</evidence>
<name>A0ACC0APU2_CATRO</name>
<comment type="caution">
    <text evidence="1">The sequence shown here is derived from an EMBL/GenBank/DDBJ whole genome shotgun (WGS) entry which is preliminary data.</text>
</comment>
<dbReference type="Proteomes" id="UP001060085">
    <property type="component" value="Linkage Group LG05"/>
</dbReference>
<dbReference type="EMBL" id="CM044705">
    <property type="protein sequence ID" value="KAI5661448.1"/>
    <property type="molecule type" value="Genomic_DNA"/>
</dbReference>
<gene>
    <name evidence="1" type="ORF">M9H77_20771</name>
</gene>
<protein>
    <submittedName>
        <fullName evidence="1">Uncharacterized protein</fullName>
    </submittedName>
</protein>
<accession>A0ACC0APU2</accession>
<evidence type="ECO:0000313" key="1">
    <source>
        <dbReference type="EMBL" id="KAI5661448.1"/>
    </source>
</evidence>
<reference evidence="2" key="1">
    <citation type="journal article" date="2023" name="Nat. Plants">
        <title>Single-cell RNA sequencing provides a high-resolution roadmap for understanding the multicellular compartmentation of specialized metabolism.</title>
        <authorList>
            <person name="Sun S."/>
            <person name="Shen X."/>
            <person name="Li Y."/>
            <person name="Li Y."/>
            <person name="Wang S."/>
            <person name="Li R."/>
            <person name="Zhang H."/>
            <person name="Shen G."/>
            <person name="Guo B."/>
            <person name="Wei J."/>
            <person name="Xu J."/>
            <person name="St-Pierre B."/>
            <person name="Chen S."/>
            <person name="Sun C."/>
        </authorList>
    </citation>
    <scope>NUCLEOTIDE SEQUENCE [LARGE SCALE GENOMIC DNA]</scope>
</reference>
<organism evidence="1 2">
    <name type="scientific">Catharanthus roseus</name>
    <name type="common">Madagascar periwinkle</name>
    <name type="synonym">Vinca rosea</name>
    <dbReference type="NCBI Taxonomy" id="4058"/>
    <lineage>
        <taxon>Eukaryota</taxon>
        <taxon>Viridiplantae</taxon>
        <taxon>Streptophyta</taxon>
        <taxon>Embryophyta</taxon>
        <taxon>Tracheophyta</taxon>
        <taxon>Spermatophyta</taxon>
        <taxon>Magnoliopsida</taxon>
        <taxon>eudicotyledons</taxon>
        <taxon>Gunneridae</taxon>
        <taxon>Pentapetalae</taxon>
        <taxon>asterids</taxon>
        <taxon>lamiids</taxon>
        <taxon>Gentianales</taxon>
        <taxon>Apocynaceae</taxon>
        <taxon>Rauvolfioideae</taxon>
        <taxon>Vinceae</taxon>
        <taxon>Catharanthinae</taxon>
        <taxon>Catharanthus</taxon>
    </lineage>
</organism>
<sequence>MSDRLAGAAAHTYCGSLALSKESSRAFFSSRGMRMYRMAPSLSKTSPLFSFFCRTPSIFSNCKTQFCSSLKPIIHADFHRTHSFSMKKVAHICTAAAVLENSSSIAKSMSNKSRKKARRNAPENVLRSKLDQCSKKSDLGEALRLYDEARVNNVPLNVHHYNALLYLCSLRSRSDNEDCCVEATAEIGLERGFEIFKQMGLDNVAPNEATFTNAARLAAAKEDPEMAFDLVKQMKTSGIIPKLRSYGPALFGFCKKVMAAKAYEVDAHMVENSVLAEEPELLALLKLSSEAEKPDKVYEMMHRIRATVRQVSEETAEVLEDWFRSKNAAEVGRKNWDVDKVKEGVVNGGGGWHGQGWLGTGKWRVERTEMDQSGVCRSCREKLVSIDIDPKETENFAKSLAKLACEREARTDFVQFQEWLDRHGPFDAVVDGANVSIMNQQTFSFPQLKSVVNQLRQMSPSKRLPLVILHRGRVTSGPALHPNNKKFLESMKKAGALYVTPPGSNDDWYWLFAAVSCKCLLVTNDEMRDHLFQLLGTIFFPRWKEKHQIRLTPARPGLNLHMPPPYSIVIQDYKADHQELAFPLSVNQLIKNHYDYHSKLLQNTPKIRRPNVIYKNAISSAECALRAWKLEYETEQVENLLEPEGLILRKHIRLKISQTSNLPPNLSARMDELLKNNLFATHAIAAAGSVAVGTALTYPLDTLKVLVQAYLTSISCRPKLVGSSSNKQLTPVQVLDRVQKLSGISGLYRGTGWLISGRIFGLGARFSIYEILTAFYRDGRTDNYVYVSEALMAGVAAGAVESLISSPFEIIKLRAQVTSASHMASSTSVVEKAAASPLVARLLSRYSPDIRAMNNSVGLLSTLTTKYPNIIDALKEYPWMMSGTGRPPPVSNVKRPSDIASLEGPGAFWRGLRSGIARDSVFSGIFFSTWQFLHRAMLEWKAVGMEPPPRSDEEIGPLNPLAVSLAAGFSGSIAAAASHSFDTAHTRSKCIVLPKYVSMERKILKWTRPGKRFERLTGIHPSDRNVLFRGIWLRMARCGIASFAIVGSYYWAIDHLIPK</sequence>
<proteinExistence type="predicted"/>
<keyword evidence="2" id="KW-1185">Reference proteome</keyword>